<dbReference type="EMBL" id="JADGJQ010000072">
    <property type="protein sequence ID" value="KAJ3173302.1"/>
    <property type="molecule type" value="Genomic_DNA"/>
</dbReference>
<evidence type="ECO:0000313" key="1">
    <source>
        <dbReference type="EMBL" id="KAJ3173302.1"/>
    </source>
</evidence>
<comment type="caution">
    <text evidence="1">The sequence shown here is derived from an EMBL/GenBank/DDBJ whole genome shotgun (WGS) entry which is preliminary data.</text>
</comment>
<evidence type="ECO:0000313" key="2">
    <source>
        <dbReference type="Proteomes" id="UP001212152"/>
    </source>
</evidence>
<gene>
    <name evidence="1" type="ORF">HDU87_007675</name>
</gene>
<protein>
    <submittedName>
        <fullName evidence="1">Uncharacterized protein</fullName>
    </submittedName>
</protein>
<accession>A0AAD5TG38</accession>
<name>A0AAD5TG38_9FUNG</name>
<sequence length="127" mass="14465">MSTSSQTSYERGTAQPFDDQIAINIEYEIKIDYLLLRSADNVADLKYRSLARKGQFRRQKVTQLTIGKAKSRAARTCSPDNLDTVFNKWLDGDIQKREIFYDAMSELKRFSQYPTALNGTQIDVGSA</sequence>
<dbReference type="Proteomes" id="UP001212152">
    <property type="component" value="Unassembled WGS sequence"/>
</dbReference>
<keyword evidence="2" id="KW-1185">Reference proteome</keyword>
<proteinExistence type="predicted"/>
<organism evidence="1 2">
    <name type="scientific">Geranomyces variabilis</name>
    <dbReference type="NCBI Taxonomy" id="109894"/>
    <lineage>
        <taxon>Eukaryota</taxon>
        <taxon>Fungi</taxon>
        <taxon>Fungi incertae sedis</taxon>
        <taxon>Chytridiomycota</taxon>
        <taxon>Chytridiomycota incertae sedis</taxon>
        <taxon>Chytridiomycetes</taxon>
        <taxon>Spizellomycetales</taxon>
        <taxon>Powellomycetaceae</taxon>
        <taxon>Geranomyces</taxon>
    </lineage>
</organism>
<reference evidence="1" key="1">
    <citation type="submission" date="2020-05" db="EMBL/GenBank/DDBJ databases">
        <title>Phylogenomic resolution of chytrid fungi.</title>
        <authorList>
            <person name="Stajich J.E."/>
            <person name="Amses K."/>
            <person name="Simmons R."/>
            <person name="Seto K."/>
            <person name="Myers J."/>
            <person name="Bonds A."/>
            <person name="Quandt C.A."/>
            <person name="Barry K."/>
            <person name="Liu P."/>
            <person name="Grigoriev I."/>
            <person name="Longcore J.E."/>
            <person name="James T.Y."/>
        </authorList>
    </citation>
    <scope>NUCLEOTIDE SEQUENCE</scope>
    <source>
        <strain evidence="1">JEL0379</strain>
    </source>
</reference>
<dbReference type="AlphaFoldDB" id="A0AAD5TG38"/>